<evidence type="ECO:0000313" key="1">
    <source>
        <dbReference type="EMBL" id="MCI29839.1"/>
    </source>
</evidence>
<sequence length="75" mass="8391">SRKLVLELAPAWGATCSAWRAMHGRFGAVAPGAGARRSPSCVAHRFAVYILLFHFLQPPERESGEVFRAFHQQQR</sequence>
<dbReference type="Proteomes" id="UP000265520">
    <property type="component" value="Unassembled WGS sequence"/>
</dbReference>
<proteinExistence type="predicted"/>
<protein>
    <submittedName>
        <fullName evidence="1">Uncharacterized protein</fullName>
    </submittedName>
</protein>
<dbReference type="AlphaFoldDB" id="A0A392R0R5"/>
<comment type="caution">
    <text evidence="1">The sequence shown here is derived from an EMBL/GenBank/DDBJ whole genome shotgun (WGS) entry which is preliminary data.</text>
</comment>
<reference evidence="1 2" key="1">
    <citation type="journal article" date="2018" name="Front. Plant Sci.">
        <title>Red Clover (Trifolium pratense) and Zigzag Clover (T. medium) - A Picture of Genomic Similarities and Differences.</title>
        <authorList>
            <person name="Dluhosova J."/>
            <person name="Istvanek J."/>
            <person name="Nedelnik J."/>
            <person name="Repkova J."/>
        </authorList>
    </citation>
    <scope>NUCLEOTIDE SEQUENCE [LARGE SCALE GENOMIC DNA]</scope>
    <source>
        <strain evidence="2">cv. 10/8</strain>
        <tissue evidence="1">Leaf</tissue>
    </source>
</reference>
<feature type="non-terminal residue" evidence="1">
    <location>
        <position position="1"/>
    </location>
</feature>
<name>A0A392R0R5_9FABA</name>
<keyword evidence="2" id="KW-1185">Reference proteome</keyword>
<dbReference type="EMBL" id="LXQA010175347">
    <property type="protein sequence ID" value="MCI29839.1"/>
    <property type="molecule type" value="Genomic_DNA"/>
</dbReference>
<evidence type="ECO:0000313" key="2">
    <source>
        <dbReference type="Proteomes" id="UP000265520"/>
    </source>
</evidence>
<organism evidence="1 2">
    <name type="scientific">Trifolium medium</name>
    <dbReference type="NCBI Taxonomy" id="97028"/>
    <lineage>
        <taxon>Eukaryota</taxon>
        <taxon>Viridiplantae</taxon>
        <taxon>Streptophyta</taxon>
        <taxon>Embryophyta</taxon>
        <taxon>Tracheophyta</taxon>
        <taxon>Spermatophyta</taxon>
        <taxon>Magnoliopsida</taxon>
        <taxon>eudicotyledons</taxon>
        <taxon>Gunneridae</taxon>
        <taxon>Pentapetalae</taxon>
        <taxon>rosids</taxon>
        <taxon>fabids</taxon>
        <taxon>Fabales</taxon>
        <taxon>Fabaceae</taxon>
        <taxon>Papilionoideae</taxon>
        <taxon>50 kb inversion clade</taxon>
        <taxon>NPAAA clade</taxon>
        <taxon>Hologalegina</taxon>
        <taxon>IRL clade</taxon>
        <taxon>Trifolieae</taxon>
        <taxon>Trifolium</taxon>
    </lineage>
</organism>
<accession>A0A392R0R5</accession>